<dbReference type="HAMAP" id="MF_01825">
    <property type="entry name" value="PdxB"/>
    <property type="match status" value="1"/>
</dbReference>
<name>A0A2A8D0C5_9BACT</name>
<dbReference type="GO" id="GO:0008615">
    <property type="term" value="P:pyridoxine biosynthetic process"/>
    <property type="evidence" value="ECO:0007669"/>
    <property type="project" value="UniProtKB-KW"/>
</dbReference>
<keyword evidence="2" id="KW-0560">Oxidoreductase</keyword>
<keyword evidence="4" id="KW-0664">Pyridoxine biosynthesis</keyword>
<protein>
    <submittedName>
        <fullName evidence="6">Erythronate-4-phosphate dehydrogenase</fullName>
    </submittedName>
</protein>
<dbReference type="PANTHER" id="PTHR42938:SF9">
    <property type="entry name" value="FORMATE DEHYDROGENASE 1"/>
    <property type="match status" value="1"/>
</dbReference>
<dbReference type="GO" id="GO:0033711">
    <property type="term" value="F:4-phosphoerythronate dehydrogenase activity"/>
    <property type="evidence" value="ECO:0007669"/>
    <property type="project" value="InterPro"/>
</dbReference>
<sequence length="400" mass="43511">MPTLSLSVLADENIPLASEAFGSLGTVQTLPGRAIERADLMDIDALFVRSVTTVGPELLSGTPVRFVGSATIGTDHIDQEWLQNEGIAFAHAPASNADSVADYVVAIALHLALKTDTSLADRTAGIIGCGNTGSRVAARLRALGANVLQNDPPLAEEADKRGEDHPYVSLDHVLEKANLISLHTPLTTHGPHPTHHLFNGDRIGQLQKETWLINTSRGAVIDNQALSSCLRAPRANVTATALDVWENEPTPDAELLRHVDLSTPHVAGYAFDGKVRGTSMLYHAFCEFLDIEPAWSPDAALAPARLGALRLSPPDARLPRTEYLDALARQACDVAADHHRLQKVLDVPPDERGAYFSRLRKTYPKRREMQMHSVSKDAVPEAYHEFVRDGLQITLVDDVR</sequence>
<reference evidence="6 7" key="1">
    <citation type="submission" date="2017-10" db="EMBL/GenBank/DDBJ databases">
        <title>Draft genome of Longibacter Salinarum.</title>
        <authorList>
            <person name="Goh K.M."/>
            <person name="Shamsir M.S."/>
            <person name="Lim S.W."/>
        </authorList>
    </citation>
    <scope>NUCLEOTIDE SEQUENCE [LARGE SCALE GENOMIC DNA]</scope>
    <source>
        <strain evidence="6 7">KCTC 52045</strain>
    </source>
</reference>
<evidence type="ECO:0000256" key="3">
    <source>
        <dbReference type="ARBA" id="ARBA00023027"/>
    </source>
</evidence>
<dbReference type="InterPro" id="IPR036291">
    <property type="entry name" value="NAD(P)-bd_dom_sf"/>
</dbReference>
<dbReference type="AlphaFoldDB" id="A0A2A8D0C5"/>
<evidence type="ECO:0000256" key="2">
    <source>
        <dbReference type="ARBA" id="ARBA00023002"/>
    </source>
</evidence>
<dbReference type="InterPro" id="IPR038251">
    <property type="entry name" value="PdxB_dimer_sf"/>
</dbReference>
<proteinExistence type="inferred from homology"/>
<dbReference type="SUPFAM" id="SSF52283">
    <property type="entry name" value="Formate/glycerate dehydrogenase catalytic domain-like"/>
    <property type="match status" value="1"/>
</dbReference>
<keyword evidence="1" id="KW-0963">Cytoplasm</keyword>
<dbReference type="PANTHER" id="PTHR42938">
    <property type="entry name" value="FORMATE DEHYDROGENASE 1"/>
    <property type="match status" value="1"/>
</dbReference>
<evidence type="ECO:0000256" key="1">
    <source>
        <dbReference type="ARBA" id="ARBA00022490"/>
    </source>
</evidence>
<dbReference type="InterPro" id="IPR020921">
    <property type="entry name" value="Erythronate-4-P_DHase"/>
</dbReference>
<comment type="caution">
    <text evidence="6">The sequence shown here is derived from an EMBL/GenBank/DDBJ whole genome shotgun (WGS) entry which is preliminary data.</text>
</comment>
<dbReference type="GO" id="GO:0005829">
    <property type="term" value="C:cytosol"/>
    <property type="evidence" value="ECO:0007669"/>
    <property type="project" value="TreeGrafter"/>
</dbReference>
<dbReference type="Proteomes" id="UP000220102">
    <property type="component" value="Unassembled WGS sequence"/>
</dbReference>
<organism evidence="6 7">
    <name type="scientific">Longibacter salinarum</name>
    <dbReference type="NCBI Taxonomy" id="1850348"/>
    <lineage>
        <taxon>Bacteria</taxon>
        <taxon>Pseudomonadati</taxon>
        <taxon>Rhodothermota</taxon>
        <taxon>Rhodothermia</taxon>
        <taxon>Rhodothermales</taxon>
        <taxon>Salisaetaceae</taxon>
        <taxon>Longibacter</taxon>
    </lineage>
</organism>
<dbReference type="GO" id="GO:0036001">
    <property type="term" value="P:'de novo' pyridoxal 5'-phosphate biosynthetic process"/>
    <property type="evidence" value="ECO:0007669"/>
    <property type="project" value="TreeGrafter"/>
</dbReference>
<dbReference type="Pfam" id="PF02826">
    <property type="entry name" value="2-Hacid_dh_C"/>
    <property type="match status" value="1"/>
</dbReference>
<dbReference type="Gene3D" id="3.30.1370.170">
    <property type="match status" value="1"/>
</dbReference>
<dbReference type="CDD" id="cd12158">
    <property type="entry name" value="ErythrP_dh"/>
    <property type="match status" value="1"/>
</dbReference>
<dbReference type="OrthoDB" id="1522997at2"/>
<dbReference type="InterPro" id="IPR006140">
    <property type="entry name" value="D-isomer_DH_NAD-bd"/>
</dbReference>
<dbReference type="RefSeq" id="WP_098074557.1">
    <property type="nucleotide sequence ID" value="NZ_PDEQ01000002.1"/>
</dbReference>
<dbReference type="Gene3D" id="3.40.50.720">
    <property type="entry name" value="NAD(P)-binding Rossmann-like Domain"/>
    <property type="match status" value="2"/>
</dbReference>
<dbReference type="SUPFAM" id="SSF51735">
    <property type="entry name" value="NAD(P)-binding Rossmann-fold domains"/>
    <property type="match status" value="1"/>
</dbReference>
<evidence type="ECO:0000313" key="6">
    <source>
        <dbReference type="EMBL" id="PEN14376.1"/>
    </source>
</evidence>
<evidence type="ECO:0000256" key="4">
    <source>
        <dbReference type="ARBA" id="ARBA00023096"/>
    </source>
</evidence>
<evidence type="ECO:0000313" key="7">
    <source>
        <dbReference type="Proteomes" id="UP000220102"/>
    </source>
</evidence>
<feature type="domain" description="D-isomer specific 2-hydroxyacid dehydrogenase NAD-binding" evidence="5">
    <location>
        <begin position="117"/>
        <end position="267"/>
    </location>
</feature>
<keyword evidence="3" id="KW-0520">NAD</keyword>
<gene>
    <name evidence="6" type="ORF">CRI94_04900</name>
</gene>
<accession>A0A2A8D0C5</accession>
<evidence type="ECO:0000259" key="5">
    <source>
        <dbReference type="Pfam" id="PF02826"/>
    </source>
</evidence>
<keyword evidence="7" id="KW-1185">Reference proteome</keyword>
<dbReference type="GO" id="GO:0051287">
    <property type="term" value="F:NAD binding"/>
    <property type="evidence" value="ECO:0007669"/>
    <property type="project" value="InterPro"/>
</dbReference>
<dbReference type="EMBL" id="PDEQ01000002">
    <property type="protein sequence ID" value="PEN14376.1"/>
    <property type="molecule type" value="Genomic_DNA"/>
</dbReference>